<dbReference type="PANTHER" id="PTHR11716:SF107">
    <property type="entry name" value="PHOSPHOLIPASE A2"/>
    <property type="match status" value="1"/>
</dbReference>
<comment type="cofactor">
    <cofactor evidence="5">
        <name>Ca(2+)</name>
        <dbReference type="ChEBI" id="CHEBI:29108"/>
    </cofactor>
    <text evidence="5">Binds 1 Ca(2+) ion per subunit.</text>
</comment>
<dbReference type="GeneID" id="111356099"/>
<dbReference type="PRINTS" id="PR00389">
    <property type="entry name" value="PHPHLIPASEA2"/>
</dbReference>
<dbReference type="OrthoDB" id="5841574at2759"/>
<dbReference type="InterPro" id="IPR016090">
    <property type="entry name" value="PLA2-like_dom"/>
</dbReference>
<keyword evidence="5" id="KW-0479">Metal-binding</keyword>
<evidence type="ECO:0000256" key="5">
    <source>
        <dbReference type="PIRSR" id="PIRSR601211-2"/>
    </source>
</evidence>
<keyword evidence="2 8" id="KW-0964">Secreted</keyword>
<feature type="active site" evidence="4">
    <location>
        <position position="214"/>
    </location>
</feature>
<comment type="similarity">
    <text evidence="7">Belongs to the phospholipase A2 family.</text>
</comment>
<keyword evidence="10" id="KW-1185">Reference proteome</keyword>
<feature type="domain" description="Phospholipase A2-like central" evidence="9">
    <location>
        <begin position="169"/>
        <end position="295"/>
    </location>
</feature>
<protein>
    <recommendedName>
        <fullName evidence="8">Phospholipase A2</fullName>
        <ecNumber evidence="8">3.1.1.4</ecNumber>
    </recommendedName>
</protein>
<dbReference type="PROSITE" id="PS00119">
    <property type="entry name" value="PA2_ASP"/>
    <property type="match status" value="1"/>
</dbReference>
<dbReference type="AlphaFoldDB" id="A0A9J7EDM6"/>
<evidence type="ECO:0000256" key="1">
    <source>
        <dbReference type="ARBA" id="ARBA00004613"/>
    </source>
</evidence>
<evidence type="ECO:0000256" key="4">
    <source>
        <dbReference type="PIRSR" id="PIRSR601211-1"/>
    </source>
</evidence>
<evidence type="ECO:0000256" key="3">
    <source>
        <dbReference type="ARBA" id="ARBA00023157"/>
    </source>
</evidence>
<dbReference type="InterPro" id="IPR033113">
    <property type="entry name" value="PLA2_histidine"/>
</dbReference>
<dbReference type="PROSITE" id="PS00118">
    <property type="entry name" value="PA2_HIS"/>
    <property type="match status" value="1"/>
</dbReference>
<dbReference type="InterPro" id="IPR033112">
    <property type="entry name" value="PLA2_Asp_AS"/>
</dbReference>
<evidence type="ECO:0000256" key="6">
    <source>
        <dbReference type="PIRSR" id="PIRSR601211-3"/>
    </source>
</evidence>
<evidence type="ECO:0000256" key="8">
    <source>
        <dbReference type="RuleBase" id="RU361236"/>
    </source>
</evidence>
<evidence type="ECO:0000313" key="10">
    <source>
        <dbReference type="Proteomes" id="UP000301870"/>
    </source>
</evidence>
<evidence type="ECO:0000259" key="9">
    <source>
        <dbReference type="SMART" id="SM00085"/>
    </source>
</evidence>
<dbReference type="CDD" id="cd00125">
    <property type="entry name" value="PLA2c"/>
    <property type="match status" value="1"/>
</dbReference>
<dbReference type="Proteomes" id="UP000301870">
    <property type="component" value="Chromosome 22"/>
</dbReference>
<dbReference type="Gene3D" id="1.20.90.10">
    <property type="entry name" value="Phospholipase A2 domain"/>
    <property type="match status" value="1"/>
</dbReference>
<feature type="disulfide bond" evidence="6">
    <location>
        <begin position="244"/>
        <end position="264"/>
    </location>
</feature>
<name>A0A9J7EDM6_SPOLT</name>
<evidence type="ECO:0000256" key="2">
    <source>
        <dbReference type="ARBA" id="ARBA00022525"/>
    </source>
</evidence>
<comment type="catalytic activity">
    <reaction evidence="8">
        <text>a 1,2-diacyl-sn-glycero-3-phosphocholine + H2O = a 1-acyl-sn-glycero-3-phosphocholine + a fatty acid + H(+)</text>
        <dbReference type="Rhea" id="RHEA:15801"/>
        <dbReference type="ChEBI" id="CHEBI:15377"/>
        <dbReference type="ChEBI" id="CHEBI:15378"/>
        <dbReference type="ChEBI" id="CHEBI:28868"/>
        <dbReference type="ChEBI" id="CHEBI:57643"/>
        <dbReference type="ChEBI" id="CHEBI:58168"/>
        <dbReference type="EC" id="3.1.1.4"/>
    </reaction>
</comment>
<feature type="disulfide bond" evidence="6">
    <location>
        <begin position="217"/>
        <end position="266"/>
    </location>
</feature>
<gene>
    <name evidence="11" type="primary">LOC111356099</name>
</gene>
<keyword evidence="8" id="KW-0443">Lipid metabolism</keyword>
<feature type="binding site" evidence="5">
    <location>
        <position position="194"/>
    </location>
    <ligand>
        <name>Ca(2+)</name>
        <dbReference type="ChEBI" id="CHEBI:29108"/>
    </ligand>
</feature>
<reference evidence="11" key="1">
    <citation type="submission" date="2025-08" db="UniProtKB">
        <authorList>
            <consortium name="RefSeq"/>
        </authorList>
    </citation>
    <scope>IDENTIFICATION</scope>
    <source>
        <strain evidence="11">Ishihara</strain>
        <tissue evidence="11">Whole body</tissue>
    </source>
</reference>
<dbReference type="GO" id="GO:0004623">
    <property type="term" value="F:phospholipase A2 activity"/>
    <property type="evidence" value="ECO:0007669"/>
    <property type="project" value="UniProtKB-EC"/>
</dbReference>
<dbReference type="GO" id="GO:0016042">
    <property type="term" value="P:lipid catabolic process"/>
    <property type="evidence" value="ECO:0007669"/>
    <property type="project" value="InterPro"/>
</dbReference>
<organism evidence="10 11">
    <name type="scientific">Spodoptera litura</name>
    <name type="common">Asian cotton leafworm</name>
    <dbReference type="NCBI Taxonomy" id="69820"/>
    <lineage>
        <taxon>Eukaryota</taxon>
        <taxon>Metazoa</taxon>
        <taxon>Ecdysozoa</taxon>
        <taxon>Arthropoda</taxon>
        <taxon>Hexapoda</taxon>
        <taxon>Insecta</taxon>
        <taxon>Pterygota</taxon>
        <taxon>Neoptera</taxon>
        <taxon>Endopterygota</taxon>
        <taxon>Lepidoptera</taxon>
        <taxon>Glossata</taxon>
        <taxon>Ditrysia</taxon>
        <taxon>Noctuoidea</taxon>
        <taxon>Noctuidae</taxon>
        <taxon>Amphipyrinae</taxon>
        <taxon>Spodoptera</taxon>
    </lineage>
</organism>
<proteinExistence type="inferred from homology"/>
<dbReference type="PANTHER" id="PTHR11716">
    <property type="entry name" value="PHOSPHOLIPASE A2 FAMILY MEMBER"/>
    <property type="match status" value="1"/>
</dbReference>
<keyword evidence="3 6" id="KW-1015">Disulfide bond</keyword>
<sequence>MCVIEIKTLKMVENSSNLREPGKNTSVQRTVACFISACRKLNSLESIYAGLFVLLVPSVVCKADWPRHLTYEQIYNNTHYAQLQTVYKPYTAVSSFSSHVNSPKYIHNDTRSNEVEERPHYKDASGLLLVGFARDPFRYSVPEDDYRKGVRNIDPQVYMSKTENRGKRGVFHLYNMMYCATGCDPLAYKGYGCYCGFLGEGRPTDGIDRCCKLHDECYENIYCPFYTVYLQPYFWKCYHGQPLCALENFDSQHDFINRCAGRLCECDRQFAMCVRRYRCPRRRALCRSSPIRLLQNLLMFR</sequence>
<dbReference type="GO" id="GO:0005576">
    <property type="term" value="C:extracellular region"/>
    <property type="evidence" value="ECO:0007669"/>
    <property type="project" value="UniProtKB-SubCell"/>
</dbReference>
<feature type="binding site" evidence="5">
    <location>
        <position position="215"/>
    </location>
    <ligand>
        <name>Ca(2+)</name>
        <dbReference type="ChEBI" id="CHEBI:29108"/>
    </ligand>
</feature>
<dbReference type="GO" id="GO:0006644">
    <property type="term" value="P:phospholipid metabolic process"/>
    <property type="evidence" value="ECO:0007669"/>
    <property type="project" value="InterPro"/>
</dbReference>
<dbReference type="InterPro" id="IPR036444">
    <property type="entry name" value="PLipase_A2_dom_sf"/>
</dbReference>
<dbReference type="GO" id="GO:0005509">
    <property type="term" value="F:calcium ion binding"/>
    <property type="evidence" value="ECO:0007669"/>
    <property type="project" value="InterPro"/>
</dbReference>
<dbReference type="EC" id="3.1.1.4" evidence="8"/>
<evidence type="ECO:0000313" key="11">
    <source>
        <dbReference type="RefSeq" id="XP_022826112.1"/>
    </source>
</evidence>
<evidence type="ECO:0000256" key="7">
    <source>
        <dbReference type="RuleBase" id="RU003654"/>
    </source>
</evidence>
<dbReference type="Pfam" id="PF00068">
    <property type="entry name" value="Phospholip_A2_1"/>
    <property type="match status" value="1"/>
</dbReference>
<keyword evidence="5 8" id="KW-0106">Calcium</keyword>
<dbReference type="SMART" id="SM00085">
    <property type="entry name" value="PA2c"/>
    <property type="match status" value="1"/>
</dbReference>
<feature type="active site" evidence="4">
    <location>
        <position position="267"/>
    </location>
</feature>
<dbReference type="SUPFAM" id="SSF48619">
    <property type="entry name" value="Phospholipase A2, PLA2"/>
    <property type="match status" value="1"/>
</dbReference>
<dbReference type="InterPro" id="IPR001211">
    <property type="entry name" value="PLA2"/>
</dbReference>
<dbReference type="KEGG" id="sliu:111356099"/>
<feature type="binding site" evidence="5">
    <location>
        <position position="196"/>
    </location>
    <ligand>
        <name>Ca(2+)</name>
        <dbReference type="ChEBI" id="CHEBI:29108"/>
    </ligand>
</feature>
<keyword evidence="8" id="KW-0378">Hydrolase</keyword>
<accession>A0A9J7EDM6</accession>
<feature type="disulfide bond" evidence="6">
    <location>
        <begin position="195"/>
        <end position="211"/>
    </location>
</feature>
<feature type="disulfide bond" evidence="6">
    <location>
        <begin position="210"/>
        <end position="273"/>
    </location>
</feature>
<dbReference type="RefSeq" id="XP_022826112.1">
    <property type="nucleotide sequence ID" value="XM_022970344.1"/>
</dbReference>
<comment type="subcellular location">
    <subcellularLocation>
        <location evidence="1 8">Secreted</location>
    </subcellularLocation>
</comment>
<dbReference type="GO" id="GO:0050482">
    <property type="term" value="P:arachidonate secretion"/>
    <property type="evidence" value="ECO:0007669"/>
    <property type="project" value="InterPro"/>
</dbReference>